<evidence type="ECO:0000256" key="2">
    <source>
        <dbReference type="SAM" id="Phobius"/>
    </source>
</evidence>
<keyword evidence="4" id="KW-0808">Transferase</keyword>
<evidence type="ECO:0000313" key="4">
    <source>
        <dbReference type="EMBL" id="SOY30761.1"/>
    </source>
</evidence>
<evidence type="ECO:0000256" key="1">
    <source>
        <dbReference type="ARBA" id="ARBA00006464"/>
    </source>
</evidence>
<dbReference type="PANTHER" id="PTHR30576:SF0">
    <property type="entry name" value="UNDECAPRENYL-PHOSPHATE N-ACETYLGALACTOSAMINYL 1-PHOSPHATE TRANSFERASE-RELATED"/>
    <property type="match status" value="1"/>
</dbReference>
<dbReference type="EMBL" id="OFSM01000019">
    <property type="protein sequence ID" value="SOY30761.1"/>
    <property type="molecule type" value="Genomic_DNA"/>
</dbReference>
<keyword evidence="5" id="KW-1185">Reference proteome</keyword>
<dbReference type="Proteomes" id="UP000236311">
    <property type="component" value="Unassembled WGS sequence"/>
</dbReference>
<feature type="domain" description="Bacterial sugar transferase" evidence="3">
    <location>
        <begin position="35"/>
        <end position="227"/>
    </location>
</feature>
<proteinExistence type="inferred from homology"/>
<reference evidence="4 5" key="1">
    <citation type="submission" date="2018-01" db="EMBL/GenBank/DDBJ databases">
        <authorList>
            <person name="Gaut B.S."/>
            <person name="Morton B.R."/>
            <person name="Clegg M.T."/>
            <person name="Duvall M.R."/>
        </authorList>
    </citation>
    <scope>NUCLEOTIDE SEQUENCE [LARGE SCALE GENOMIC DNA]</scope>
    <source>
        <strain evidence="4">GP69</strain>
    </source>
</reference>
<dbReference type="PANTHER" id="PTHR30576">
    <property type="entry name" value="COLANIC BIOSYNTHESIS UDP-GLUCOSE LIPID CARRIER TRANSFERASE"/>
    <property type="match status" value="1"/>
</dbReference>
<keyword evidence="2" id="KW-1133">Transmembrane helix</keyword>
<evidence type="ECO:0000313" key="5">
    <source>
        <dbReference type="Proteomes" id="UP000236311"/>
    </source>
</evidence>
<accession>A0A2K4ZJW1</accession>
<keyword evidence="2" id="KW-0812">Transmembrane</keyword>
<dbReference type="EC" id="2.7.8.40" evidence="4"/>
<dbReference type="AlphaFoldDB" id="A0A2K4ZJW1"/>
<protein>
    <submittedName>
        <fullName evidence="4">UDP-N-acetylgalactosamine-undecaprenyl-phosphate N-acetylgalactosaminephosphotransferase</fullName>
        <ecNumber evidence="4">2.7.8.40</ecNumber>
    </submittedName>
</protein>
<keyword evidence="2" id="KW-0472">Membrane</keyword>
<name>A0A2K4ZJW1_9FIRM</name>
<gene>
    <name evidence="4" type="primary">wecA_3</name>
    <name evidence="4" type="ORF">AMURIS_03492</name>
</gene>
<dbReference type="Pfam" id="PF02397">
    <property type="entry name" value="Bac_transf"/>
    <property type="match status" value="1"/>
</dbReference>
<evidence type="ECO:0000259" key="3">
    <source>
        <dbReference type="Pfam" id="PF02397"/>
    </source>
</evidence>
<dbReference type="InterPro" id="IPR003362">
    <property type="entry name" value="Bact_transf"/>
</dbReference>
<organism evidence="4 5">
    <name type="scientific">Acetatifactor muris</name>
    <dbReference type="NCBI Taxonomy" id="879566"/>
    <lineage>
        <taxon>Bacteria</taxon>
        <taxon>Bacillati</taxon>
        <taxon>Bacillota</taxon>
        <taxon>Clostridia</taxon>
        <taxon>Lachnospirales</taxon>
        <taxon>Lachnospiraceae</taxon>
        <taxon>Acetatifactor</taxon>
    </lineage>
</organism>
<comment type="similarity">
    <text evidence="1">Belongs to the bacterial sugar transferase family.</text>
</comment>
<sequence length="230" mass="26860">MILREWENLPVFLRLEEVRPYYDILYERRGELAVKRIFDFFMAGILLIILAVPMAGIALIIRMDSPGTVFYRQERITAYGKKFRIHKFRTMIMEADRFGTQVTVMGDTRVTRVGTVLRKYRLDELPQLIDVLNGSMSFVGTRPEVPKYVERYTRRMRATLLLPAGITSEASVRYKDEAQLLDGAEDVDQVYVEKVLPGKMKWNLWALERFSLWNEVKVLGRTVAAVMRRD</sequence>
<dbReference type="RefSeq" id="WP_103240780.1">
    <property type="nucleotide sequence ID" value="NZ_JANJZD010000019.1"/>
</dbReference>
<feature type="transmembrane region" description="Helical" evidence="2">
    <location>
        <begin position="37"/>
        <end position="61"/>
    </location>
</feature>
<dbReference type="OrthoDB" id="9808602at2"/>
<dbReference type="GO" id="GO:0016780">
    <property type="term" value="F:phosphotransferase activity, for other substituted phosphate groups"/>
    <property type="evidence" value="ECO:0007669"/>
    <property type="project" value="TreeGrafter"/>
</dbReference>